<evidence type="ECO:0000313" key="5">
    <source>
        <dbReference type="Proteomes" id="UP000199126"/>
    </source>
</evidence>
<keyword evidence="2" id="KW-0804">Transcription</keyword>
<dbReference type="AlphaFoldDB" id="A0A1H8VKF5"/>
<reference evidence="5" key="1">
    <citation type="submission" date="2016-10" db="EMBL/GenBank/DDBJ databases">
        <authorList>
            <person name="Varghese N."/>
            <person name="Submissions S."/>
        </authorList>
    </citation>
    <scope>NUCLEOTIDE SEQUENCE [LARGE SCALE GENOMIC DNA]</scope>
    <source>
        <strain evidence="5">CGMCC 1.10121</strain>
    </source>
</reference>
<dbReference type="Gene3D" id="1.10.10.10">
    <property type="entry name" value="Winged helix-like DNA-binding domain superfamily/Winged helix DNA-binding domain"/>
    <property type="match status" value="1"/>
</dbReference>
<dbReference type="Pfam" id="PF04703">
    <property type="entry name" value="FaeA"/>
    <property type="match status" value="1"/>
</dbReference>
<organism evidence="4 5">
    <name type="scientific">Halogranum amylolyticum</name>
    <dbReference type="NCBI Taxonomy" id="660520"/>
    <lineage>
        <taxon>Archaea</taxon>
        <taxon>Methanobacteriati</taxon>
        <taxon>Methanobacteriota</taxon>
        <taxon>Stenosarchaea group</taxon>
        <taxon>Halobacteria</taxon>
        <taxon>Halobacteriales</taxon>
        <taxon>Haloferacaceae</taxon>
    </lineage>
</organism>
<evidence type="ECO:0000256" key="3">
    <source>
        <dbReference type="SAM" id="MobiDB-lite"/>
    </source>
</evidence>
<gene>
    <name evidence="4" type="ORF">SAMN04487948_11756</name>
</gene>
<dbReference type="EMBL" id="FODV01000017">
    <property type="protein sequence ID" value="SEP15754.1"/>
    <property type="molecule type" value="Genomic_DNA"/>
</dbReference>
<evidence type="ECO:0000256" key="1">
    <source>
        <dbReference type="ARBA" id="ARBA00023015"/>
    </source>
</evidence>
<sequence length="121" mass="13640">MSKKRDRNDRGQYTETIPLEDVLAMMRQSSDPVVTAKEVGEHLGCSSEAARQKLTRLTEEGRVERRKVGAGAVVWWLADRETITTDINSDDPFFTRQTYTAGEPSDTSERVDEILYGKSAE</sequence>
<evidence type="ECO:0000256" key="2">
    <source>
        <dbReference type="ARBA" id="ARBA00023163"/>
    </source>
</evidence>
<dbReference type="InterPro" id="IPR036390">
    <property type="entry name" value="WH_DNA-bd_sf"/>
</dbReference>
<dbReference type="RefSeq" id="WP_089827193.1">
    <property type="nucleotide sequence ID" value="NZ_FODV01000017.1"/>
</dbReference>
<feature type="compositionally biased region" description="Basic and acidic residues" evidence="3">
    <location>
        <begin position="107"/>
        <end position="121"/>
    </location>
</feature>
<evidence type="ECO:0000313" key="4">
    <source>
        <dbReference type="EMBL" id="SEP15754.1"/>
    </source>
</evidence>
<accession>A0A1H8VKF5</accession>
<dbReference type="InterPro" id="IPR036388">
    <property type="entry name" value="WH-like_DNA-bd_sf"/>
</dbReference>
<dbReference type="InterPro" id="IPR006793">
    <property type="entry name" value="FaeA"/>
</dbReference>
<keyword evidence="5" id="KW-1185">Reference proteome</keyword>
<protein>
    <submittedName>
        <fullName evidence="4">HTH domain-containing protein</fullName>
    </submittedName>
</protein>
<keyword evidence="1" id="KW-0805">Transcription regulation</keyword>
<dbReference type="Proteomes" id="UP000199126">
    <property type="component" value="Unassembled WGS sequence"/>
</dbReference>
<feature type="region of interest" description="Disordered" evidence="3">
    <location>
        <begin position="95"/>
        <end position="121"/>
    </location>
</feature>
<proteinExistence type="predicted"/>
<dbReference type="SUPFAM" id="SSF46785">
    <property type="entry name" value="Winged helix' DNA-binding domain"/>
    <property type="match status" value="1"/>
</dbReference>
<dbReference type="OrthoDB" id="189973at2157"/>
<name>A0A1H8VKF5_9EURY</name>